<evidence type="ECO:0000313" key="3">
    <source>
        <dbReference type="Proteomes" id="UP000059419"/>
    </source>
</evidence>
<evidence type="ECO:0000313" key="2">
    <source>
        <dbReference type="EMBL" id="CUU23141.1"/>
    </source>
</evidence>
<accession>A0A0U5L231</accession>
<reference evidence="3" key="1">
    <citation type="submission" date="2015-11" db="EMBL/GenBank/DDBJ databases">
        <authorList>
            <person name="Blom J."/>
        </authorList>
    </citation>
    <scope>NUCLEOTIDE SEQUENCE [LARGE SCALE GENOMIC DNA]</scope>
</reference>
<dbReference type="Gene3D" id="3.30.10.10">
    <property type="entry name" value="Trypsin Inhibitor V, subunit A"/>
    <property type="match status" value="1"/>
</dbReference>
<dbReference type="STRING" id="1619313.EM595_0905"/>
<dbReference type="PROSITE" id="PS51257">
    <property type="entry name" value="PROKAR_LIPOPROTEIN"/>
    <property type="match status" value="1"/>
</dbReference>
<evidence type="ECO:0000256" key="1">
    <source>
        <dbReference type="SAM" id="SignalP"/>
    </source>
</evidence>
<dbReference type="RefSeq" id="WP_067428267.1">
    <property type="nucleotide sequence ID" value="NZ_LN907827.1"/>
</dbReference>
<proteinExistence type="predicted"/>
<sequence length="97" mass="10628">MKLYGKLTAIAALFALSACQHATKPDTAQVQDSENDRCGASQYQSYTGKPLEALQNVRVSGPVRAIPYNSAVTMDFNLNRLNFLGDRDGKIIRVYCG</sequence>
<protein>
    <recommendedName>
        <fullName evidence="4">Peptidase inhibitor I78 family protein</fullName>
    </recommendedName>
</protein>
<dbReference type="PATRIC" id="fig|1619313.3.peg.945"/>
<keyword evidence="1" id="KW-0732">Signal</keyword>
<gene>
    <name evidence="2" type="ORF">EM595_0905</name>
</gene>
<organism evidence="2 3">
    <name type="scientific">Duffyella gerundensis</name>
    <dbReference type="NCBI Taxonomy" id="1619313"/>
    <lineage>
        <taxon>Bacteria</taxon>
        <taxon>Pseudomonadati</taxon>
        <taxon>Pseudomonadota</taxon>
        <taxon>Gammaproteobacteria</taxon>
        <taxon>Enterobacterales</taxon>
        <taxon>Erwiniaceae</taxon>
        <taxon>Duffyella</taxon>
    </lineage>
</organism>
<dbReference type="AlphaFoldDB" id="A0A0U5L231"/>
<evidence type="ECO:0008006" key="4">
    <source>
        <dbReference type="Google" id="ProtNLM"/>
    </source>
</evidence>
<dbReference type="KEGG" id="ege:EM595_0905"/>
<name>A0A0U5L231_9GAMM</name>
<feature type="chain" id="PRO_5006861013" description="Peptidase inhibitor I78 family protein" evidence="1">
    <location>
        <begin position="23"/>
        <end position="97"/>
    </location>
</feature>
<dbReference type="Proteomes" id="UP000059419">
    <property type="component" value="Chromosome 1"/>
</dbReference>
<dbReference type="InterPro" id="IPR021719">
    <property type="entry name" value="Prot_inh_I78"/>
</dbReference>
<keyword evidence="3" id="KW-1185">Reference proteome</keyword>
<dbReference type="OrthoDB" id="6542851at2"/>
<dbReference type="Pfam" id="PF11720">
    <property type="entry name" value="Inhibitor_I78"/>
    <property type="match status" value="1"/>
</dbReference>
<feature type="signal peptide" evidence="1">
    <location>
        <begin position="1"/>
        <end position="22"/>
    </location>
</feature>
<dbReference type="EMBL" id="LN907827">
    <property type="protein sequence ID" value="CUU23141.1"/>
    <property type="molecule type" value="Genomic_DNA"/>
</dbReference>